<evidence type="ECO:0000313" key="1">
    <source>
        <dbReference type="EMBL" id="MBW0575056.1"/>
    </source>
</evidence>
<feature type="non-terminal residue" evidence="1">
    <location>
        <position position="1"/>
    </location>
</feature>
<protein>
    <submittedName>
        <fullName evidence="1">Uncharacterized protein</fullName>
    </submittedName>
</protein>
<keyword evidence="2" id="KW-1185">Reference proteome</keyword>
<dbReference type="AlphaFoldDB" id="A0A9Q3K6T9"/>
<accession>A0A9Q3K6T9</accession>
<sequence>CFTAWFGSIHRPADEKFYCSPAEPQHFKTSRGFKGFQKVWAPQVGDYCDDCQKRVLVFEQISSRPCEGYFQCTDCKETKTCNKSMPKFSWRCINCNNNGLADTETCLHRSKCADCIMAEVPQQKPAQLSRSSSTSFRALFTRTNSRRKSGRRC</sequence>
<gene>
    <name evidence="1" type="ORF">O181_114771</name>
</gene>
<dbReference type="Proteomes" id="UP000765509">
    <property type="component" value="Unassembled WGS sequence"/>
</dbReference>
<reference evidence="1" key="1">
    <citation type="submission" date="2021-03" db="EMBL/GenBank/DDBJ databases">
        <title>Draft genome sequence of rust myrtle Austropuccinia psidii MF-1, a brazilian biotype.</title>
        <authorList>
            <person name="Quecine M.C."/>
            <person name="Pachon D.M.R."/>
            <person name="Bonatelli M.L."/>
            <person name="Correr F.H."/>
            <person name="Franceschini L.M."/>
            <person name="Leite T.F."/>
            <person name="Margarido G.R.A."/>
            <person name="Almeida C.A."/>
            <person name="Ferrarezi J.A."/>
            <person name="Labate C.A."/>
        </authorList>
    </citation>
    <scope>NUCLEOTIDE SEQUENCE</scope>
    <source>
        <strain evidence="1">MF-1</strain>
    </source>
</reference>
<comment type="caution">
    <text evidence="1">The sequence shown here is derived from an EMBL/GenBank/DDBJ whole genome shotgun (WGS) entry which is preliminary data.</text>
</comment>
<proteinExistence type="predicted"/>
<evidence type="ECO:0000313" key="2">
    <source>
        <dbReference type="Proteomes" id="UP000765509"/>
    </source>
</evidence>
<organism evidence="1 2">
    <name type="scientific">Austropuccinia psidii MF-1</name>
    <dbReference type="NCBI Taxonomy" id="1389203"/>
    <lineage>
        <taxon>Eukaryota</taxon>
        <taxon>Fungi</taxon>
        <taxon>Dikarya</taxon>
        <taxon>Basidiomycota</taxon>
        <taxon>Pucciniomycotina</taxon>
        <taxon>Pucciniomycetes</taxon>
        <taxon>Pucciniales</taxon>
        <taxon>Sphaerophragmiaceae</taxon>
        <taxon>Austropuccinia</taxon>
    </lineage>
</organism>
<name>A0A9Q3K6T9_9BASI</name>
<dbReference type="EMBL" id="AVOT02095489">
    <property type="protein sequence ID" value="MBW0575056.1"/>
    <property type="molecule type" value="Genomic_DNA"/>
</dbReference>